<proteinExistence type="predicted"/>
<gene>
    <name evidence="1" type="ORF">MTR67_025668</name>
</gene>
<keyword evidence="2" id="KW-1185">Reference proteome</keyword>
<dbReference type="EMBL" id="CP133617">
    <property type="protein sequence ID" value="WMV32283.1"/>
    <property type="molecule type" value="Genomic_DNA"/>
</dbReference>
<dbReference type="AlphaFoldDB" id="A0AAF0R192"/>
<name>A0AAF0R192_SOLVR</name>
<dbReference type="Proteomes" id="UP001234989">
    <property type="component" value="Chromosome 6"/>
</dbReference>
<accession>A0AAF0R192</accession>
<reference evidence="1" key="1">
    <citation type="submission" date="2023-08" db="EMBL/GenBank/DDBJ databases">
        <title>A de novo genome assembly of Solanum verrucosum Schlechtendal, a Mexican diploid species geographically isolated from the other diploid A-genome species in potato relatives.</title>
        <authorList>
            <person name="Hosaka K."/>
        </authorList>
    </citation>
    <scope>NUCLEOTIDE SEQUENCE</scope>
    <source>
        <tissue evidence="1">Young leaves</tissue>
    </source>
</reference>
<sequence>MVLKVSLYKPSLDTDGPTSYLTNDSIDVGEAVDLGGEGEAVNLSGESVDVNLGEEGEAVNLSGDGGEDVDDNLGGEELLNKKQKTKNRGKILLKYEEIPIGEAGGIDRGFEDIGKNKTNKYAGKLGGDEDYLVSSDYWSDDSDEPPDVNDVRGVDIPARRRSKKVRYDEDCEVSIIELGIVFKGANQFRKAVLNYSIDCMIELHLKHR</sequence>
<organism evidence="1 2">
    <name type="scientific">Solanum verrucosum</name>
    <dbReference type="NCBI Taxonomy" id="315347"/>
    <lineage>
        <taxon>Eukaryota</taxon>
        <taxon>Viridiplantae</taxon>
        <taxon>Streptophyta</taxon>
        <taxon>Embryophyta</taxon>
        <taxon>Tracheophyta</taxon>
        <taxon>Spermatophyta</taxon>
        <taxon>Magnoliopsida</taxon>
        <taxon>eudicotyledons</taxon>
        <taxon>Gunneridae</taxon>
        <taxon>Pentapetalae</taxon>
        <taxon>asterids</taxon>
        <taxon>lamiids</taxon>
        <taxon>Solanales</taxon>
        <taxon>Solanaceae</taxon>
        <taxon>Solanoideae</taxon>
        <taxon>Solaneae</taxon>
        <taxon>Solanum</taxon>
    </lineage>
</organism>
<evidence type="ECO:0000313" key="2">
    <source>
        <dbReference type="Proteomes" id="UP001234989"/>
    </source>
</evidence>
<protein>
    <submittedName>
        <fullName evidence="1">Uncharacterized protein</fullName>
    </submittedName>
</protein>
<evidence type="ECO:0000313" key="1">
    <source>
        <dbReference type="EMBL" id="WMV32283.1"/>
    </source>
</evidence>